<evidence type="ECO:0000313" key="3">
    <source>
        <dbReference type="Proteomes" id="UP000301309"/>
    </source>
</evidence>
<accession>A0A4D4LQF4</accession>
<keyword evidence="3" id="KW-1185">Reference proteome</keyword>
<protein>
    <recommendedName>
        <fullName evidence="1">TniQ domain-containing protein</fullName>
    </recommendedName>
</protein>
<dbReference type="OrthoDB" id="3874088at2"/>
<proteinExistence type="predicted"/>
<gene>
    <name evidence="2" type="ORF">SVIO_109360</name>
</gene>
<dbReference type="RefSeq" id="WP_137982165.1">
    <property type="nucleotide sequence ID" value="NZ_BAAASO010000103.1"/>
</dbReference>
<evidence type="ECO:0000259" key="1">
    <source>
        <dbReference type="Pfam" id="PF06527"/>
    </source>
</evidence>
<dbReference type="InterPro" id="IPR009492">
    <property type="entry name" value="TniQ"/>
</dbReference>
<sequence>MRPSCDRFREAWPVPDETLPSFLLRLAHRLSIAPLRLAEHIGLLPRTGNVISPRHLLRLDPELTAHIAGICRLSVQEADNLTLAAQAPGFPPLHPNYLSPGRPFEAVVNEGWVFTRFSRFCECLGDIDDTTTASCWSNTWRLPMTFACLRHHRFLDRQCPACGNPAFSAGIGTAGRWRPASLIPSPLTDLHPAQCRGRITGHGEACRSPEVPPLWGCG</sequence>
<reference evidence="2 3" key="1">
    <citation type="journal article" date="2020" name="Int. J. Syst. Evol. Microbiol.">
        <title>Reclassification of Streptomyces castelarensis and Streptomyces sporoclivatus as later heterotypic synonyms of Streptomyces antimycoticus.</title>
        <authorList>
            <person name="Komaki H."/>
            <person name="Tamura T."/>
        </authorList>
    </citation>
    <scope>NUCLEOTIDE SEQUENCE [LARGE SCALE GENOMIC DNA]</scope>
    <source>
        <strain evidence="2 3">NBRC 13459</strain>
    </source>
</reference>
<evidence type="ECO:0000313" key="2">
    <source>
        <dbReference type="EMBL" id="GDY60313.1"/>
    </source>
</evidence>
<name>A0A4D4LQF4_STRVO</name>
<dbReference type="Pfam" id="PF06527">
    <property type="entry name" value="TniQ"/>
    <property type="match status" value="1"/>
</dbReference>
<comment type="caution">
    <text evidence="2">The sequence shown here is derived from an EMBL/GenBank/DDBJ whole genome shotgun (WGS) entry which is preliminary data.</text>
</comment>
<feature type="domain" description="TniQ" evidence="1">
    <location>
        <begin position="13"/>
        <end position="155"/>
    </location>
</feature>
<organism evidence="2 3">
    <name type="scientific">Streptomyces violaceusniger</name>
    <dbReference type="NCBI Taxonomy" id="68280"/>
    <lineage>
        <taxon>Bacteria</taxon>
        <taxon>Bacillati</taxon>
        <taxon>Actinomycetota</taxon>
        <taxon>Actinomycetes</taxon>
        <taxon>Kitasatosporales</taxon>
        <taxon>Streptomycetaceae</taxon>
        <taxon>Streptomyces</taxon>
        <taxon>Streptomyces violaceusniger group</taxon>
    </lineage>
</organism>
<dbReference type="EMBL" id="BJHW01000002">
    <property type="protein sequence ID" value="GDY60313.1"/>
    <property type="molecule type" value="Genomic_DNA"/>
</dbReference>
<dbReference type="AlphaFoldDB" id="A0A4D4LQF4"/>
<dbReference type="Proteomes" id="UP000301309">
    <property type="component" value="Unassembled WGS sequence"/>
</dbReference>